<reference evidence="2 3" key="1">
    <citation type="journal article" date="2006" name="Nature">
        <title>Global trends of whole-genome duplications revealed by the ciliate Paramecium tetraurelia.</title>
        <authorList>
            <consortium name="Genoscope"/>
            <person name="Aury J.-M."/>
            <person name="Jaillon O."/>
            <person name="Duret L."/>
            <person name="Noel B."/>
            <person name="Jubin C."/>
            <person name="Porcel B.M."/>
            <person name="Segurens B."/>
            <person name="Daubin V."/>
            <person name="Anthouard V."/>
            <person name="Aiach N."/>
            <person name="Arnaiz O."/>
            <person name="Billaut A."/>
            <person name="Beisson J."/>
            <person name="Blanc I."/>
            <person name="Bouhouche K."/>
            <person name="Camara F."/>
            <person name="Duharcourt S."/>
            <person name="Guigo R."/>
            <person name="Gogendeau D."/>
            <person name="Katinka M."/>
            <person name="Keller A.-M."/>
            <person name="Kissmehl R."/>
            <person name="Klotz C."/>
            <person name="Koll F."/>
            <person name="Le Moue A."/>
            <person name="Lepere C."/>
            <person name="Malinsky S."/>
            <person name="Nowacki M."/>
            <person name="Nowak J.K."/>
            <person name="Plattner H."/>
            <person name="Poulain J."/>
            <person name="Ruiz F."/>
            <person name="Serrano V."/>
            <person name="Zagulski M."/>
            <person name="Dessen P."/>
            <person name="Betermier M."/>
            <person name="Weissenbach J."/>
            <person name="Scarpelli C."/>
            <person name="Schachter V."/>
            <person name="Sperling L."/>
            <person name="Meyer E."/>
            <person name="Cohen J."/>
            <person name="Wincker P."/>
        </authorList>
    </citation>
    <scope>NUCLEOTIDE SEQUENCE [LARGE SCALE GENOMIC DNA]</scope>
    <source>
        <strain evidence="2 3">Stock d4-2</strain>
    </source>
</reference>
<keyword evidence="3" id="KW-1185">Reference proteome</keyword>
<evidence type="ECO:0000313" key="3">
    <source>
        <dbReference type="Proteomes" id="UP000000600"/>
    </source>
</evidence>
<accession>A0BYC6</accession>
<dbReference type="InParanoid" id="A0BYC6"/>
<evidence type="ECO:0008006" key="4">
    <source>
        <dbReference type="Google" id="ProtNLM"/>
    </source>
</evidence>
<dbReference type="KEGG" id="ptm:GSPATT00033396001"/>
<feature type="coiled-coil region" evidence="1">
    <location>
        <begin position="279"/>
        <end position="306"/>
    </location>
</feature>
<sequence length="788" mass="95376">MQNPQEKIDPLFQFEFIFNSELSQNIDSVYQQNLEGFKCQSILYNQEIMICDLMLLLEDGKLKNDKLSISGYFKLMDLIQDFVQIQTQQNQFSLLNYCVIKYKDGKLLVESKIKFDIHYPSLTNQIDELQAKFSQFVDQTTTQGQELEEIIRKASLIYSQYNSPITKNQINNKNNQVFYYIQNRFFMKQYLINQSIEEQNKSLQYFQQILAIIQSQPNCQQILDKLIEVDFTTLEQIQQFVKQQEFQHSELCIMDDFELNKYYIVHLQTAKSLQQKIKEKNAYAEYQKQEDKKKFIQNQLNDIKATQQSHPNFLKSFFNQLKLKFWVLLDVPYQEQNEYYHKEIKTLEVDLKSQIHQITKQYSESIKLKYENKHQLEKLVKIIVNHNDIGKIIGKIFEFKIKLIHQYVQASLTFNKNEFEKNLDELYEVNKKIYLPQLQNHPSIKQQVDIILDYCERIKIMIQNKYQNVEVDFKQKEQMNTLLKLLESINYQNTDLQDKQEKELYELTNRFCPNLCISKSSRFQIFKNRIEQKISKQKLWTKITSKQKSEIKAVEFQNQYQFPISNFMENSQNLDQLMCAIYANNTWNSLRNSLQVELQKQIELDQYAEQKEKIYKQYQDRIFIPIEKFDVIFKIHFEQQNEKKIMEEIDQFFDKKRQEEGQILRDLQEFVELTDEFIKSLDQEKNDYFQQQFVNKPEYKSIEEMQDDVQKLIQDFRQLKFQKYYDFKSLIETIHKEYIHQCQYVFINSPSNFKRFKLEKQNKEDKDIKKKIIEFYGSQLLENLKLQL</sequence>
<evidence type="ECO:0000313" key="2">
    <source>
        <dbReference type="EMBL" id="CAK63543.1"/>
    </source>
</evidence>
<dbReference type="AlphaFoldDB" id="A0BYC6"/>
<dbReference type="OrthoDB" id="10403540at2759"/>
<organism evidence="2 3">
    <name type="scientific">Paramecium tetraurelia</name>
    <dbReference type="NCBI Taxonomy" id="5888"/>
    <lineage>
        <taxon>Eukaryota</taxon>
        <taxon>Sar</taxon>
        <taxon>Alveolata</taxon>
        <taxon>Ciliophora</taxon>
        <taxon>Intramacronucleata</taxon>
        <taxon>Oligohymenophorea</taxon>
        <taxon>Peniculida</taxon>
        <taxon>Parameciidae</taxon>
        <taxon>Paramecium</taxon>
    </lineage>
</organism>
<protein>
    <recommendedName>
        <fullName evidence="4">Dynein heavy chain linker domain-containing protein</fullName>
    </recommendedName>
</protein>
<dbReference type="OMA" id="QEIMICD"/>
<keyword evidence="1" id="KW-0175">Coiled coil</keyword>
<proteinExistence type="predicted"/>
<evidence type="ECO:0000256" key="1">
    <source>
        <dbReference type="SAM" id="Coils"/>
    </source>
</evidence>
<dbReference type="HOGENOM" id="CLU_356204_0_0_1"/>
<dbReference type="Proteomes" id="UP000000600">
    <property type="component" value="Unassembled WGS sequence"/>
</dbReference>
<gene>
    <name evidence="2" type="ORF">GSPATT00033396001</name>
</gene>
<dbReference type="RefSeq" id="XP_001430941.1">
    <property type="nucleotide sequence ID" value="XM_001430904.2"/>
</dbReference>
<dbReference type="GeneID" id="5016724"/>
<name>A0BYC6_PARTE</name>
<dbReference type="EMBL" id="CT868027">
    <property type="protein sequence ID" value="CAK63543.1"/>
    <property type="molecule type" value="Genomic_DNA"/>
</dbReference>